<evidence type="ECO:0000313" key="1">
    <source>
        <dbReference type="EnsemblMetazoa" id="GAUT048472-PA"/>
    </source>
</evidence>
<reference evidence="1" key="1">
    <citation type="submission" date="2020-05" db="UniProtKB">
        <authorList>
            <consortium name="EnsemblMetazoa"/>
        </authorList>
    </citation>
    <scope>IDENTIFICATION</scope>
    <source>
        <strain evidence="1">TTRI</strain>
    </source>
</reference>
<dbReference type="Proteomes" id="UP000078200">
    <property type="component" value="Unassembled WGS sequence"/>
</dbReference>
<proteinExistence type="predicted"/>
<organism evidence="1 2">
    <name type="scientific">Glossina austeni</name>
    <name type="common">Savannah tsetse fly</name>
    <dbReference type="NCBI Taxonomy" id="7395"/>
    <lineage>
        <taxon>Eukaryota</taxon>
        <taxon>Metazoa</taxon>
        <taxon>Ecdysozoa</taxon>
        <taxon>Arthropoda</taxon>
        <taxon>Hexapoda</taxon>
        <taxon>Insecta</taxon>
        <taxon>Pterygota</taxon>
        <taxon>Neoptera</taxon>
        <taxon>Endopterygota</taxon>
        <taxon>Diptera</taxon>
        <taxon>Brachycera</taxon>
        <taxon>Muscomorpha</taxon>
        <taxon>Hippoboscoidea</taxon>
        <taxon>Glossinidae</taxon>
        <taxon>Glossina</taxon>
    </lineage>
</organism>
<name>A0A1A9VUW8_GLOAU</name>
<sequence>MDIKISISGAPETQFLEIERLQSVLKVVEKKNATAKTCERVRKKAINSLRTVVEGCISPVAKYMRSQPRSSLVGLNIKSMDKDCFPVDGFVKVAKIVILLDGKKPLALRHSPSSQSHWFPLVSDKLFALLYEVQQIFYILRFAAFEGKLFLLQQFQMQDINEISTNHRNVLFRMATIFPSAKSTDYLDAYCSQCEMASIICSLPLPKDMTLSYKINTKEKPKLSVKPICSVNCFTDSWAVEAESTCNFCAPLSISLRQPLHYRVIAVTIVFRFSHITHKTQNHYPNALNCIRFLAVTAGNAGIKISGSKFCKTELGNIRSEVFKQTKVTCNAMPPVVVSYCFILKSGRGH</sequence>
<keyword evidence="2" id="KW-1185">Reference proteome</keyword>
<accession>A0A1A9VUW8</accession>
<dbReference type="EnsemblMetazoa" id="GAUT048472-RA">
    <property type="protein sequence ID" value="GAUT048472-PA"/>
    <property type="gene ID" value="GAUT048472"/>
</dbReference>
<dbReference type="VEuPathDB" id="VectorBase:GAUT048472"/>
<protein>
    <submittedName>
        <fullName evidence="1">Uncharacterized protein</fullName>
    </submittedName>
</protein>
<evidence type="ECO:0000313" key="2">
    <source>
        <dbReference type="Proteomes" id="UP000078200"/>
    </source>
</evidence>
<dbReference type="AlphaFoldDB" id="A0A1A9VUW8"/>